<dbReference type="OrthoDB" id="3598281at2759"/>
<dbReference type="InterPro" id="IPR027417">
    <property type="entry name" value="P-loop_NTPase"/>
</dbReference>
<evidence type="ECO:0000259" key="3">
    <source>
        <dbReference type="Pfam" id="PF00350"/>
    </source>
</evidence>
<evidence type="ECO:0000256" key="1">
    <source>
        <dbReference type="SAM" id="Coils"/>
    </source>
</evidence>
<dbReference type="PANTHER" id="PTHR36681">
    <property type="entry name" value="NUCLEAR GTPASE, GERMINAL CENTER-ASSOCIATED, TANDEM DUPLICATE 3"/>
    <property type="match status" value="1"/>
</dbReference>
<evidence type="ECO:0000313" key="4">
    <source>
        <dbReference type="EMBL" id="KAH7084300.1"/>
    </source>
</evidence>
<evidence type="ECO:0000256" key="2">
    <source>
        <dbReference type="SAM" id="MobiDB-lite"/>
    </source>
</evidence>
<feature type="compositionally biased region" description="Acidic residues" evidence="2">
    <location>
        <begin position="132"/>
        <end position="145"/>
    </location>
</feature>
<dbReference type="Gene3D" id="3.40.50.300">
    <property type="entry name" value="P-loop containing nucleotide triphosphate hydrolases"/>
    <property type="match status" value="1"/>
</dbReference>
<feature type="non-terminal residue" evidence="4">
    <location>
        <position position="884"/>
    </location>
</feature>
<sequence length="884" mass="101214">MVNELLEEMIIGLEKYVDTDKGIKRLVEDAILAKNLPDLQKCCIAVLGAQGSGKSTLLTALLGRALVERSGKGASCTAVPTVIIHKKGAEDRTRLSDIKIEWISREQHLAHIQEHVQRWTEVFPGSRGGGADAEEEEENTEDEDAEASKPKSRKIPPTQTGAITAKEFFETIFNAKNDPVAKRELDHRLFETDIRQGDFDQLCLQKVQERFDNLKARLHIRDDVSEFFDVHDRDLPEIRSLVDKLWPFVKVQTIATGHMLLRYGICFFDLPGFGDTNQLRAAHINDFRWKANGEMIVADCSRIRTNIILERCLAQSIHLKGPQRTTLVTNKSDKLIDEDDFANQIRDIHEDPFPRLVESFTQLRSRLEELQARKQDEDDLRNEDDEQESDAILEESDALLKEGARAYVEYENHLTQDHMRDKNITIFSASAKSHLDWKNPLRREDPLLDPSSCGIVAIMRHLLGVPASTNLQNFKDHITKVLPAWRKQAGRVLQKHAEDKQYAKMRQDLAENIPRLKTQLEQTVDLRLPQLMVQPWGAGEEPGMHESIKELVKREWKHPKIFYNGFAKMLKENGIPVNGKYLGRNLNEEVLGPLEPAINTWAQTMEPKADTLLKCISQPVHDMLNVIQACVETCTAGPLLQEATAEALDDLRSKLEEVFDTGLDKLQSSLEENHLRHTTEMDIECPVAQVMRPSYQRAQDPQFVLTGKGIYERQRNVLRDSMLKPSKYYPRLPKEDRVKPLVESVKERMMVRQKQLWKEDCAKIIADVIEQLESFSRATEELLMNEDFMTETYKEARDVLRKLLFQFDRSLLEIQAEFDELETQHPAKKVKIEEAEESNPSEHPAEPMQQVPEPEAAEGNASVPINQGFGWHHFVANMFPLRPG</sequence>
<comment type="caution">
    <text evidence="4">The sequence shown here is derived from an EMBL/GenBank/DDBJ whole genome shotgun (WGS) entry which is preliminary data.</text>
</comment>
<dbReference type="Proteomes" id="UP000813461">
    <property type="component" value="Unassembled WGS sequence"/>
</dbReference>
<feature type="domain" description="Dynamin N-terminal" evidence="3">
    <location>
        <begin position="44"/>
        <end position="286"/>
    </location>
</feature>
<dbReference type="PANTHER" id="PTHR36681:SF3">
    <property type="entry name" value="NUCLEAR GTPASE, GERMINAL CENTER-ASSOCIATED, TANDEM DUPLICATE 3"/>
    <property type="match status" value="1"/>
</dbReference>
<dbReference type="InterPro" id="IPR045063">
    <property type="entry name" value="Dynamin_N"/>
</dbReference>
<name>A0A8K0R5I7_9PLEO</name>
<feature type="region of interest" description="Disordered" evidence="2">
    <location>
        <begin position="121"/>
        <end position="159"/>
    </location>
</feature>
<dbReference type="EMBL" id="JAGMVJ010000012">
    <property type="protein sequence ID" value="KAH7084300.1"/>
    <property type="molecule type" value="Genomic_DNA"/>
</dbReference>
<feature type="region of interest" description="Disordered" evidence="2">
    <location>
        <begin position="825"/>
        <end position="863"/>
    </location>
</feature>
<protein>
    <recommendedName>
        <fullName evidence="3">Dynamin N-terminal domain-containing protein</fullName>
    </recommendedName>
</protein>
<dbReference type="Pfam" id="PF00350">
    <property type="entry name" value="Dynamin_N"/>
    <property type="match status" value="1"/>
</dbReference>
<accession>A0A8K0R5I7</accession>
<evidence type="ECO:0000313" key="5">
    <source>
        <dbReference type="Proteomes" id="UP000813461"/>
    </source>
</evidence>
<keyword evidence="5" id="KW-1185">Reference proteome</keyword>
<proteinExistence type="predicted"/>
<reference evidence="4" key="1">
    <citation type="journal article" date="2021" name="Nat. Commun.">
        <title>Genetic determinants of endophytism in the Arabidopsis root mycobiome.</title>
        <authorList>
            <person name="Mesny F."/>
            <person name="Miyauchi S."/>
            <person name="Thiergart T."/>
            <person name="Pickel B."/>
            <person name="Atanasova L."/>
            <person name="Karlsson M."/>
            <person name="Huettel B."/>
            <person name="Barry K.W."/>
            <person name="Haridas S."/>
            <person name="Chen C."/>
            <person name="Bauer D."/>
            <person name="Andreopoulos W."/>
            <person name="Pangilinan J."/>
            <person name="LaButti K."/>
            <person name="Riley R."/>
            <person name="Lipzen A."/>
            <person name="Clum A."/>
            <person name="Drula E."/>
            <person name="Henrissat B."/>
            <person name="Kohler A."/>
            <person name="Grigoriev I.V."/>
            <person name="Martin F.M."/>
            <person name="Hacquard S."/>
        </authorList>
    </citation>
    <scope>NUCLEOTIDE SEQUENCE</scope>
    <source>
        <strain evidence="4">MPI-SDFR-AT-0120</strain>
    </source>
</reference>
<dbReference type="SUPFAM" id="SSF52540">
    <property type="entry name" value="P-loop containing nucleoside triphosphate hydrolases"/>
    <property type="match status" value="1"/>
</dbReference>
<keyword evidence="1" id="KW-0175">Coiled coil</keyword>
<dbReference type="AlphaFoldDB" id="A0A8K0R5I7"/>
<gene>
    <name evidence="4" type="ORF">FB567DRAFT_528770</name>
</gene>
<feature type="coiled-coil region" evidence="1">
    <location>
        <begin position="360"/>
        <end position="387"/>
    </location>
</feature>
<organism evidence="4 5">
    <name type="scientific">Paraphoma chrysanthemicola</name>
    <dbReference type="NCBI Taxonomy" id="798071"/>
    <lineage>
        <taxon>Eukaryota</taxon>
        <taxon>Fungi</taxon>
        <taxon>Dikarya</taxon>
        <taxon>Ascomycota</taxon>
        <taxon>Pezizomycotina</taxon>
        <taxon>Dothideomycetes</taxon>
        <taxon>Pleosporomycetidae</taxon>
        <taxon>Pleosporales</taxon>
        <taxon>Pleosporineae</taxon>
        <taxon>Phaeosphaeriaceae</taxon>
        <taxon>Paraphoma</taxon>
    </lineage>
</organism>